<dbReference type="InterPro" id="IPR051678">
    <property type="entry name" value="AGP_Transferase"/>
</dbReference>
<dbReference type="AlphaFoldDB" id="M0AI74"/>
<evidence type="ECO:0000313" key="3">
    <source>
        <dbReference type="Proteomes" id="UP000011554"/>
    </source>
</evidence>
<dbReference type="Pfam" id="PF01636">
    <property type="entry name" value="APH"/>
    <property type="match status" value="1"/>
</dbReference>
<gene>
    <name evidence="2" type="ORF">C481_17287</name>
</gene>
<dbReference type="EMBL" id="AOIO01000039">
    <property type="protein sequence ID" value="ELY98405.1"/>
    <property type="molecule type" value="Genomic_DNA"/>
</dbReference>
<dbReference type="eggNOG" id="arCOG04682">
    <property type="taxonomic scope" value="Archaea"/>
</dbReference>
<dbReference type="InterPro" id="IPR011009">
    <property type="entry name" value="Kinase-like_dom_sf"/>
</dbReference>
<dbReference type="SUPFAM" id="SSF56112">
    <property type="entry name" value="Protein kinase-like (PK-like)"/>
    <property type="match status" value="1"/>
</dbReference>
<dbReference type="PATRIC" id="fig|29540.5.peg.3520"/>
<evidence type="ECO:0000259" key="1">
    <source>
        <dbReference type="Pfam" id="PF01636"/>
    </source>
</evidence>
<dbReference type="Proteomes" id="UP000011554">
    <property type="component" value="Unassembled WGS sequence"/>
</dbReference>
<feature type="domain" description="Aminoglycoside phosphotransferase" evidence="1">
    <location>
        <begin position="76"/>
        <end position="285"/>
    </location>
</feature>
<proteinExistence type="predicted"/>
<dbReference type="InterPro" id="IPR002575">
    <property type="entry name" value="Aminoglycoside_PTrfase"/>
</dbReference>
<organism evidence="2 3">
    <name type="scientific">Natrialba asiatica (strain ATCC 700177 / DSM 12278 / JCM 9576 / FERM P-10747 / NBRC 102637 / 172P1)</name>
    <dbReference type="NCBI Taxonomy" id="29540"/>
    <lineage>
        <taxon>Archaea</taxon>
        <taxon>Methanobacteriati</taxon>
        <taxon>Methanobacteriota</taxon>
        <taxon>Stenosarchaea group</taxon>
        <taxon>Halobacteria</taxon>
        <taxon>Halobacteriales</taxon>
        <taxon>Natrialbaceae</taxon>
        <taxon>Natrialba</taxon>
    </lineage>
</organism>
<name>M0AI74_NATA1</name>
<dbReference type="RefSeq" id="WP_006110564.1">
    <property type="nucleotide sequence ID" value="NZ_AOIO01000039.1"/>
</dbReference>
<accession>M0AI74</accession>
<dbReference type="STRING" id="29540.C481_17287"/>
<dbReference type="OrthoDB" id="350437at2157"/>
<reference evidence="2 3" key="1">
    <citation type="journal article" date="2014" name="PLoS Genet.">
        <title>Phylogenetically driven sequencing of extremely halophilic archaea reveals strategies for static and dynamic osmo-response.</title>
        <authorList>
            <person name="Becker E.A."/>
            <person name="Seitzer P.M."/>
            <person name="Tritt A."/>
            <person name="Larsen D."/>
            <person name="Krusor M."/>
            <person name="Yao A.I."/>
            <person name="Wu D."/>
            <person name="Madern D."/>
            <person name="Eisen J.A."/>
            <person name="Darling A.E."/>
            <person name="Facciotti M.T."/>
        </authorList>
    </citation>
    <scope>NUCLEOTIDE SEQUENCE [LARGE SCALE GENOMIC DNA]</scope>
    <source>
        <strain evidence="2 3">DSM 12278</strain>
    </source>
</reference>
<evidence type="ECO:0000313" key="2">
    <source>
        <dbReference type="EMBL" id="ELY98405.1"/>
    </source>
</evidence>
<dbReference type="Gene3D" id="3.90.1200.10">
    <property type="match status" value="1"/>
</dbReference>
<comment type="caution">
    <text evidence="2">The sequence shown here is derived from an EMBL/GenBank/DDBJ whole genome shotgun (WGS) entry which is preliminary data.</text>
</comment>
<dbReference type="GO" id="GO:0016740">
    <property type="term" value="F:transferase activity"/>
    <property type="evidence" value="ECO:0007669"/>
    <property type="project" value="UniProtKB-KW"/>
</dbReference>
<dbReference type="Gene3D" id="3.30.200.20">
    <property type="entry name" value="Phosphorylase Kinase, domain 1"/>
    <property type="match status" value="1"/>
</dbReference>
<protein>
    <submittedName>
        <fullName evidence="2">Aminoglycoside phosphotransferase</fullName>
    </submittedName>
</protein>
<sequence length="364" mass="40256">MGDGQAAQELSKSTIEEMLRSVEWEWEPEPKPELVEATAVERGFCSVYRIIGSGGEGADGNATREGYLKATPDGQTWSIPTESRIQAVLNAHTSIPVPPVCGVVDDHDSLPSPFYLMRALSGEEVAYERVCRLEDASLRRLARETGEYLAELHAISAVDRFGHVRHDGPELVGGQPAGDPATLTVEPPREAWPTALRNYADRELDRHADSRFSDLTPELRRWVETAIDELDGPFDPVLGRNDHGLHNLLIDPETGEITAMLDWGYTLAVPAAFDLEFAVYLYSGAFLAGLPDVSDRRPLVRDAMLSGYRETAPDRAEDVSAPEPLYEALAMVRVMNDFRHLEFPDGAETAVMDRISADVRTRID</sequence>
<keyword evidence="3" id="KW-1185">Reference proteome</keyword>
<keyword evidence="2" id="KW-0808">Transferase</keyword>
<dbReference type="PANTHER" id="PTHR21310">
    <property type="entry name" value="AMINOGLYCOSIDE PHOSPHOTRANSFERASE-RELATED-RELATED"/>
    <property type="match status" value="1"/>
</dbReference>